<dbReference type="EMBL" id="ABFK02000016">
    <property type="protein sequence ID" value="EDS04275.1"/>
    <property type="molecule type" value="Genomic_DNA"/>
</dbReference>
<name>B0MTT5_9BACT</name>
<dbReference type="Proteomes" id="UP000005819">
    <property type="component" value="Unassembled WGS sequence"/>
</dbReference>
<gene>
    <name evidence="1" type="ORF">ALIPUT_00146</name>
</gene>
<accession>B0MTT5</accession>
<organism evidence="1 2">
    <name type="scientific">Alistipes putredinis DSM 17216</name>
    <dbReference type="NCBI Taxonomy" id="445970"/>
    <lineage>
        <taxon>Bacteria</taxon>
        <taxon>Pseudomonadati</taxon>
        <taxon>Bacteroidota</taxon>
        <taxon>Bacteroidia</taxon>
        <taxon>Bacteroidales</taxon>
        <taxon>Rikenellaceae</taxon>
        <taxon>Alistipes</taxon>
    </lineage>
</organism>
<evidence type="ECO:0000313" key="1">
    <source>
        <dbReference type="EMBL" id="EDS04275.1"/>
    </source>
</evidence>
<proteinExistence type="predicted"/>
<protein>
    <submittedName>
        <fullName evidence="1">Uncharacterized protein</fullName>
    </submittedName>
</protein>
<dbReference type="AlphaFoldDB" id="B0MTT5"/>
<keyword evidence="2" id="KW-1185">Reference proteome</keyword>
<comment type="caution">
    <text evidence="1">The sequence shown here is derived from an EMBL/GenBank/DDBJ whole genome shotgun (WGS) entry which is preliminary data.</text>
</comment>
<sequence length="189" mass="22682">MISNFKNTLELTQRRELEELKRRESQPIVVEPYLCKFELDRWDQVIFTFKADLRNVSQSTFIDAEFYEEYIAGEDWVGEPYIRDRLAAWVSFYFNKEYVLRRDEGMFSRYECMFPNVSFDNPWKPQETKSFEVVMSIYDDDAVTKGFTAFDVKSCILHFNLTVEDPDGRKIPMKMKFDLADVWKDFIDK</sequence>
<evidence type="ECO:0000313" key="2">
    <source>
        <dbReference type="Proteomes" id="UP000005819"/>
    </source>
</evidence>
<reference evidence="1" key="1">
    <citation type="submission" date="2007-10" db="EMBL/GenBank/DDBJ databases">
        <authorList>
            <person name="Fulton L."/>
            <person name="Clifton S."/>
            <person name="Fulton B."/>
            <person name="Xu J."/>
            <person name="Minx P."/>
            <person name="Pepin K.H."/>
            <person name="Johnson M."/>
            <person name="Thiruvilangam P."/>
            <person name="Bhonagiri V."/>
            <person name="Nash W.E."/>
            <person name="Mardis E.R."/>
            <person name="Wilson R.K."/>
        </authorList>
    </citation>
    <scope>NUCLEOTIDE SEQUENCE [LARGE SCALE GENOMIC DNA]</scope>
    <source>
        <strain evidence="1">DSM 17216</strain>
    </source>
</reference>
<reference evidence="1" key="2">
    <citation type="submission" date="2013-09" db="EMBL/GenBank/DDBJ databases">
        <title>Draft genome sequence of Alistipes putredinis (DSM 17216).</title>
        <authorList>
            <person name="Sudarsanam P."/>
            <person name="Ley R."/>
            <person name="Guruge J."/>
            <person name="Turnbaugh P.J."/>
            <person name="Mahowald M."/>
            <person name="Liep D."/>
            <person name="Gordon J."/>
        </authorList>
    </citation>
    <scope>NUCLEOTIDE SEQUENCE</scope>
    <source>
        <strain evidence="1">DSM 17216</strain>
    </source>
</reference>
<dbReference type="HOGENOM" id="CLU_1431812_0_0_10"/>